<dbReference type="CDD" id="cd00173">
    <property type="entry name" value="SH2"/>
    <property type="match status" value="1"/>
</dbReference>
<evidence type="ECO:0000313" key="3">
    <source>
        <dbReference type="Proteomes" id="UP001255856"/>
    </source>
</evidence>
<accession>A0AAD9IL08</accession>
<sequence length="643" mass="68435">MSTPASEGWAPPAMTRPVDQSLLPLVHSGSCVLASSIPNLQLGKERGIPDIDKVQLKHVRLPYMARSTPFSGAALGSCPIAGHDPVPVSVAIRIAQAPSLFVLPVMQKKAWDCMFQVELAWQSTLPLQFTARVEPVVLDEDALANIDRWNPLGERKRCSLVGCDMEEELVKLEHVSGEEGTYRQKVMFSFPKLAFGAPSQMRPRWIGFVSSLFGSGSYVLVVLQIPTVVMSRHADQQSKAQMLLWGSATPTAASQIEYVPFLERVTDQLKHLGIRRPLTACDLTYLASRAGFVLVDGQVRRRPSPTELATFDSWFDAHLQLLHHCREHYESTSPLIMAGFGFTREAARAAVSAKPAGTFLLRFGSKGGQLVLTLKNRRGGVDHVLLSSFRLQAEGLESTVLAYPETTMLLDTATGMLHPLQSALQWHYINQDAQLLAAQTPGKRPFRERDAATLGALAQARLATVGLAGVDAGLLGAAGRLAAPPVADQASMSPPDCSSLQTGSAGGDAGGGSGSREETSRPTGPAAGAVPALGMPTPPLLPPGARPGLAHPAEEPPHRVGSATGPLTAQPTVQSLPNFAFELAEAGSGAVAYAPQHLAPAARAAAEPRVGEHAMETGVPGMLAFDDYYHAPLSGSDSLQGEW</sequence>
<evidence type="ECO:0000256" key="1">
    <source>
        <dbReference type="SAM" id="MobiDB-lite"/>
    </source>
</evidence>
<organism evidence="2 3">
    <name type="scientific">Prototheca wickerhamii</name>
    <dbReference type="NCBI Taxonomy" id="3111"/>
    <lineage>
        <taxon>Eukaryota</taxon>
        <taxon>Viridiplantae</taxon>
        <taxon>Chlorophyta</taxon>
        <taxon>core chlorophytes</taxon>
        <taxon>Trebouxiophyceae</taxon>
        <taxon>Chlorellales</taxon>
        <taxon>Chlorellaceae</taxon>
        <taxon>Prototheca</taxon>
    </lineage>
</organism>
<reference evidence="2" key="1">
    <citation type="submission" date="2021-01" db="EMBL/GenBank/DDBJ databases">
        <authorList>
            <person name="Eckstrom K.M.E."/>
        </authorList>
    </citation>
    <scope>NUCLEOTIDE SEQUENCE</scope>
    <source>
        <strain evidence="2">UVCC 0001</strain>
    </source>
</reference>
<gene>
    <name evidence="2" type="ORF">QBZ16_002794</name>
</gene>
<proteinExistence type="predicted"/>
<feature type="compositionally biased region" description="Polar residues" evidence="1">
    <location>
        <begin position="490"/>
        <end position="502"/>
    </location>
</feature>
<dbReference type="EMBL" id="JASFZW010000003">
    <property type="protein sequence ID" value="KAK2079104.1"/>
    <property type="molecule type" value="Genomic_DNA"/>
</dbReference>
<feature type="compositionally biased region" description="Gly residues" evidence="1">
    <location>
        <begin position="504"/>
        <end position="514"/>
    </location>
</feature>
<comment type="caution">
    <text evidence="2">The sequence shown here is derived from an EMBL/GenBank/DDBJ whole genome shotgun (WGS) entry which is preliminary data.</text>
</comment>
<name>A0AAD9IL08_PROWI</name>
<keyword evidence="3" id="KW-1185">Reference proteome</keyword>
<feature type="region of interest" description="Disordered" evidence="1">
    <location>
        <begin position="486"/>
        <end position="571"/>
    </location>
</feature>
<protein>
    <recommendedName>
        <fullName evidence="4">SH2 domain-containing protein</fullName>
    </recommendedName>
</protein>
<dbReference type="AlphaFoldDB" id="A0AAD9IL08"/>
<dbReference type="Proteomes" id="UP001255856">
    <property type="component" value="Unassembled WGS sequence"/>
</dbReference>
<evidence type="ECO:0008006" key="4">
    <source>
        <dbReference type="Google" id="ProtNLM"/>
    </source>
</evidence>
<feature type="compositionally biased region" description="Pro residues" evidence="1">
    <location>
        <begin position="536"/>
        <end position="545"/>
    </location>
</feature>
<dbReference type="Gene3D" id="3.30.505.10">
    <property type="entry name" value="SH2 domain"/>
    <property type="match status" value="1"/>
</dbReference>
<dbReference type="InterPro" id="IPR036860">
    <property type="entry name" value="SH2_dom_sf"/>
</dbReference>
<evidence type="ECO:0000313" key="2">
    <source>
        <dbReference type="EMBL" id="KAK2079104.1"/>
    </source>
</evidence>